<keyword evidence="2" id="KW-0547">Nucleotide-binding</keyword>
<dbReference type="PANTHER" id="PTHR32071:SF113">
    <property type="entry name" value="ALGINATE BIOSYNTHESIS TRANSCRIPTIONAL REGULATORY PROTEIN ALGB"/>
    <property type="match status" value="1"/>
</dbReference>
<dbReference type="PROSITE" id="PS50045">
    <property type="entry name" value="SIGMA54_INTERACT_4"/>
    <property type="match status" value="1"/>
</dbReference>
<dbReference type="CDD" id="cd00009">
    <property type="entry name" value="AAA"/>
    <property type="match status" value="1"/>
</dbReference>
<evidence type="ECO:0000259" key="8">
    <source>
        <dbReference type="PROSITE" id="PS50045"/>
    </source>
</evidence>
<dbReference type="InterPro" id="IPR025662">
    <property type="entry name" value="Sigma_54_int_dom_ATP-bd_1"/>
</dbReference>
<dbReference type="Pfam" id="PF00158">
    <property type="entry name" value="Sigma54_activat"/>
    <property type="match status" value="1"/>
</dbReference>
<evidence type="ECO:0000256" key="7">
    <source>
        <dbReference type="PROSITE-ProRule" id="PRU00169"/>
    </source>
</evidence>
<dbReference type="InterPro" id="IPR011006">
    <property type="entry name" value="CheY-like_superfamily"/>
</dbReference>
<dbReference type="SUPFAM" id="SSF52172">
    <property type="entry name" value="CheY-like"/>
    <property type="match status" value="1"/>
</dbReference>
<dbReference type="FunFam" id="3.40.50.300:FF:000006">
    <property type="entry name" value="DNA-binding transcriptional regulator NtrC"/>
    <property type="match status" value="1"/>
</dbReference>
<proteinExistence type="predicted"/>
<dbReference type="Pfam" id="PF00072">
    <property type="entry name" value="Response_reg"/>
    <property type="match status" value="1"/>
</dbReference>
<dbReference type="InterPro" id="IPR002078">
    <property type="entry name" value="Sigma_54_int"/>
</dbReference>
<dbReference type="InterPro" id="IPR058031">
    <property type="entry name" value="AAA_lid_NorR"/>
</dbReference>
<keyword evidence="6" id="KW-0804">Transcription</keyword>
<dbReference type="GO" id="GO:0005524">
    <property type="term" value="F:ATP binding"/>
    <property type="evidence" value="ECO:0007669"/>
    <property type="project" value="UniProtKB-KW"/>
</dbReference>
<reference evidence="11" key="1">
    <citation type="journal article" date="2017" name="Environ. Microbiol. Rep.">
        <title>Genetic Diversity of Marine Anaerobic Ammonium-Oxidizing Bacteria as Revealed by Genomic and Proteomic Analyses of 'Candidatus Scalindua japonica'.</title>
        <authorList>
            <person name="Oshiki M."/>
            <person name="Mizuto K."/>
            <person name="Kimura Z."/>
            <person name="Kindaichi T."/>
            <person name="Satoh H."/>
            <person name="Okabe S."/>
        </authorList>
    </citation>
    <scope>NUCLEOTIDE SEQUENCE [LARGE SCALE GENOMIC DNA]</scope>
    <source>
        <strain evidence="11">husup-a2</strain>
    </source>
</reference>
<dbReference type="SMART" id="SM00382">
    <property type="entry name" value="AAA"/>
    <property type="match status" value="1"/>
</dbReference>
<gene>
    <name evidence="10" type="ORF">SCALIN_C05_0145</name>
</gene>
<evidence type="ECO:0000256" key="3">
    <source>
        <dbReference type="ARBA" id="ARBA00022840"/>
    </source>
</evidence>
<evidence type="ECO:0000313" key="10">
    <source>
        <dbReference type="EMBL" id="GAX60060.1"/>
    </source>
</evidence>
<keyword evidence="11" id="KW-1185">Reference proteome</keyword>
<evidence type="ECO:0000256" key="5">
    <source>
        <dbReference type="ARBA" id="ARBA00023015"/>
    </source>
</evidence>
<dbReference type="SMART" id="SM00448">
    <property type="entry name" value="REC"/>
    <property type="match status" value="1"/>
</dbReference>
<dbReference type="OrthoDB" id="9803970at2"/>
<name>A0A286TW02_9BACT</name>
<dbReference type="InterPro" id="IPR027417">
    <property type="entry name" value="P-loop_NTPase"/>
</dbReference>
<dbReference type="SUPFAM" id="SSF46689">
    <property type="entry name" value="Homeodomain-like"/>
    <property type="match status" value="1"/>
</dbReference>
<comment type="caution">
    <text evidence="10">The sequence shown here is derived from an EMBL/GenBank/DDBJ whole genome shotgun (WGS) entry which is preliminary data.</text>
</comment>
<evidence type="ECO:0000256" key="1">
    <source>
        <dbReference type="ARBA" id="ARBA00022553"/>
    </source>
</evidence>
<evidence type="ECO:0000256" key="6">
    <source>
        <dbReference type="ARBA" id="ARBA00023163"/>
    </source>
</evidence>
<evidence type="ECO:0000259" key="9">
    <source>
        <dbReference type="PROSITE" id="PS50110"/>
    </source>
</evidence>
<accession>A0A286TW02</accession>
<dbReference type="InterPro" id="IPR025944">
    <property type="entry name" value="Sigma_54_int_dom_CS"/>
</dbReference>
<dbReference type="PROSITE" id="PS50110">
    <property type="entry name" value="RESPONSE_REGULATORY"/>
    <property type="match status" value="1"/>
</dbReference>
<dbReference type="GO" id="GO:0043565">
    <property type="term" value="F:sequence-specific DNA binding"/>
    <property type="evidence" value="ECO:0007669"/>
    <property type="project" value="InterPro"/>
</dbReference>
<dbReference type="Pfam" id="PF02954">
    <property type="entry name" value="HTH_8"/>
    <property type="match status" value="1"/>
</dbReference>
<keyword evidence="1 7" id="KW-0597">Phosphoprotein</keyword>
<dbReference type="EMBL" id="BAOS01000005">
    <property type="protein sequence ID" value="GAX60060.1"/>
    <property type="molecule type" value="Genomic_DNA"/>
</dbReference>
<dbReference type="Pfam" id="PF25601">
    <property type="entry name" value="AAA_lid_14"/>
    <property type="match status" value="1"/>
</dbReference>
<evidence type="ECO:0000256" key="2">
    <source>
        <dbReference type="ARBA" id="ARBA00022741"/>
    </source>
</evidence>
<dbReference type="InterPro" id="IPR001789">
    <property type="entry name" value="Sig_transdc_resp-reg_receiver"/>
</dbReference>
<keyword evidence="3" id="KW-0067">ATP-binding</keyword>
<sequence>MRVEMNDAKSMGNTDSQDGVKPVILVVDDEETIRFCLQEALAVEGYKVHTEDNGENSLKLIKKIIPDLVMLDLKMPGMNGLDLLKEIKSYDQNILVILLTGHASVDSAVNAMKAGAFDYLEKPFKMEHIKVVIERALSTQSLMREVSRLREKANIACSGDIVAVSKEMKKVFEHVKIIAQSPSSTVLIQGESGTGKELIANYVHMMSARNKYRFMEVNCAALTENLLEAELFGYEKGSFTGASTTGKAGLFEATQRGTMFLDEIGEMSLPLQAKLLRVLQERKFKRVGGIDDINVDVRIVASTNRDLEEEVKKGTFRKDLFYRLRVLPVYLCALRERKDDIIPLVKHYIHTFNKEFHKNINNIPPEVEGALRNYDWPGNVRELKNVVERAVLLSNNSMLSAEHLLLGSETATTESGSGEDTDQSIATVEKLHITEVLKETSWRMTKASKILGINRTTLYNKIKHYDIKQ</sequence>
<dbReference type="InterPro" id="IPR003593">
    <property type="entry name" value="AAA+_ATPase"/>
</dbReference>
<dbReference type="PRINTS" id="PR01590">
    <property type="entry name" value="HTHFIS"/>
</dbReference>
<dbReference type="PROSITE" id="PS00675">
    <property type="entry name" value="SIGMA54_INTERACT_1"/>
    <property type="match status" value="1"/>
</dbReference>
<dbReference type="InterPro" id="IPR009057">
    <property type="entry name" value="Homeodomain-like_sf"/>
</dbReference>
<feature type="modified residue" description="4-aspartylphosphate" evidence="7">
    <location>
        <position position="72"/>
    </location>
</feature>
<dbReference type="PANTHER" id="PTHR32071">
    <property type="entry name" value="TRANSCRIPTIONAL REGULATORY PROTEIN"/>
    <property type="match status" value="1"/>
</dbReference>
<dbReference type="PROSITE" id="PS00688">
    <property type="entry name" value="SIGMA54_INTERACT_3"/>
    <property type="match status" value="1"/>
</dbReference>
<dbReference type="SUPFAM" id="SSF52540">
    <property type="entry name" value="P-loop containing nucleoside triphosphate hydrolases"/>
    <property type="match status" value="1"/>
</dbReference>
<dbReference type="GO" id="GO:0006355">
    <property type="term" value="P:regulation of DNA-templated transcription"/>
    <property type="evidence" value="ECO:0007669"/>
    <property type="project" value="InterPro"/>
</dbReference>
<organism evidence="10 11">
    <name type="scientific">Candidatus Scalindua japonica</name>
    <dbReference type="NCBI Taxonomy" id="1284222"/>
    <lineage>
        <taxon>Bacteria</taxon>
        <taxon>Pseudomonadati</taxon>
        <taxon>Planctomycetota</taxon>
        <taxon>Candidatus Brocadiia</taxon>
        <taxon>Candidatus Brocadiales</taxon>
        <taxon>Candidatus Scalinduaceae</taxon>
        <taxon>Candidatus Scalindua</taxon>
    </lineage>
</organism>
<dbReference type="Gene3D" id="3.40.50.300">
    <property type="entry name" value="P-loop containing nucleotide triphosphate hydrolases"/>
    <property type="match status" value="1"/>
</dbReference>
<dbReference type="FunFam" id="3.40.50.2300:FF:000018">
    <property type="entry name" value="DNA-binding transcriptional regulator NtrC"/>
    <property type="match status" value="1"/>
</dbReference>
<evidence type="ECO:0000313" key="11">
    <source>
        <dbReference type="Proteomes" id="UP000218542"/>
    </source>
</evidence>
<evidence type="ECO:0000256" key="4">
    <source>
        <dbReference type="ARBA" id="ARBA00023012"/>
    </source>
</evidence>
<dbReference type="Gene3D" id="1.10.8.60">
    <property type="match status" value="1"/>
</dbReference>
<protein>
    <submittedName>
        <fullName evidence="10">Response regulator</fullName>
    </submittedName>
</protein>
<dbReference type="Gene3D" id="1.10.10.60">
    <property type="entry name" value="Homeodomain-like"/>
    <property type="match status" value="1"/>
</dbReference>
<feature type="domain" description="Response regulatory" evidence="9">
    <location>
        <begin position="23"/>
        <end position="137"/>
    </location>
</feature>
<dbReference type="Gene3D" id="3.40.50.2300">
    <property type="match status" value="1"/>
</dbReference>
<dbReference type="InterPro" id="IPR002197">
    <property type="entry name" value="HTH_Fis"/>
</dbReference>
<keyword evidence="4" id="KW-0902">Two-component regulatory system</keyword>
<dbReference type="GO" id="GO:0000160">
    <property type="term" value="P:phosphorelay signal transduction system"/>
    <property type="evidence" value="ECO:0007669"/>
    <property type="project" value="UniProtKB-KW"/>
</dbReference>
<dbReference type="AlphaFoldDB" id="A0A286TW02"/>
<feature type="domain" description="Sigma-54 factor interaction" evidence="8">
    <location>
        <begin position="161"/>
        <end position="392"/>
    </location>
</feature>
<keyword evidence="5" id="KW-0805">Transcription regulation</keyword>
<dbReference type="Proteomes" id="UP000218542">
    <property type="component" value="Unassembled WGS sequence"/>
</dbReference>